<evidence type="ECO:0000313" key="2">
    <source>
        <dbReference type="Proteomes" id="UP001281147"/>
    </source>
</evidence>
<organism evidence="1 2">
    <name type="scientific">Vermiconidia calcicola</name>
    <dbReference type="NCBI Taxonomy" id="1690605"/>
    <lineage>
        <taxon>Eukaryota</taxon>
        <taxon>Fungi</taxon>
        <taxon>Dikarya</taxon>
        <taxon>Ascomycota</taxon>
        <taxon>Pezizomycotina</taxon>
        <taxon>Dothideomycetes</taxon>
        <taxon>Dothideomycetidae</taxon>
        <taxon>Mycosphaerellales</taxon>
        <taxon>Extremaceae</taxon>
        <taxon>Vermiconidia</taxon>
    </lineage>
</organism>
<evidence type="ECO:0000313" key="1">
    <source>
        <dbReference type="EMBL" id="KAK3708022.1"/>
    </source>
</evidence>
<proteinExistence type="predicted"/>
<comment type="caution">
    <text evidence="1">The sequence shown here is derived from an EMBL/GenBank/DDBJ whole genome shotgun (WGS) entry which is preliminary data.</text>
</comment>
<protein>
    <submittedName>
        <fullName evidence="1">Uncharacterized protein</fullName>
    </submittedName>
</protein>
<reference evidence="1" key="1">
    <citation type="submission" date="2023-07" db="EMBL/GenBank/DDBJ databases">
        <title>Black Yeasts Isolated from many extreme environments.</title>
        <authorList>
            <person name="Coleine C."/>
            <person name="Stajich J.E."/>
            <person name="Selbmann L."/>
        </authorList>
    </citation>
    <scope>NUCLEOTIDE SEQUENCE</scope>
    <source>
        <strain evidence="1">CCFEE 5714</strain>
    </source>
</reference>
<gene>
    <name evidence="1" type="ORF">LTR37_011715</name>
</gene>
<dbReference type="Proteomes" id="UP001281147">
    <property type="component" value="Unassembled WGS sequence"/>
</dbReference>
<name>A0ACC3N188_9PEZI</name>
<keyword evidence="2" id="KW-1185">Reference proteome</keyword>
<dbReference type="EMBL" id="JAUTXU010000104">
    <property type="protein sequence ID" value="KAK3708022.1"/>
    <property type="molecule type" value="Genomic_DNA"/>
</dbReference>
<sequence>MGTRSIAQVPPTPATIALNAYIFGYGGHSLVTPHAALKRLWWTDERIKAKVTRPFVVSKLRGEERGFLNRPLAFGEGLTDDTYMDWILDRAKRLFLILAEVGVPDQIFGCIDDSWDDDDLPISLENVRNLDLAIENDEVLNKKFYVTQFLFLLRELRQGSHIDYGPKEHIPMEYVNSLPPAVTLQIWDRVHFPERPEDIYMRRKFALSDKDTSHDLRKSFLRDVRKAQTLAHEHIASVWASYTTGDAGYVISDFIGEHTLATFIEHRNPAQFQRVRASTRPVLLCEWMHCLADALASLHERGAVHTAIRPSNILINHSNRIAFADVGSLRTFQRGKKVNKTENYDYAPPESPLSQAPLSIASSPPISSTGAFNKLRKMSTSTSGSSSASSNAGSTRTNSMCTIATSPTTSPTSARSNSMTTITTTLSPTNKSFSSFRNFSRHLTHSSISSASEAPSSPTTVIRILPKPSIPDPDLLQDLPASSPEMADIYSLGCVFLDIITFMIRGKTNDFVKYRTMRVTSPVANGKRARNDTSFHSAPDRIDEWADILQDDSERLPEQIFRAVPGLLELVRRMMMQNATLRPSAIQLRDRIQQILVGEGGVEALCCANREWEVLPNSDAPTELETDLSADSMSLATELPSTPSRTASECPRSSSRCDEHCSVTCSTASNVESERSRRRSSASTATGRISSWRKAFSRVS</sequence>
<accession>A0ACC3N188</accession>